<protein>
    <recommendedName>
        <fullName evidence="3">Transmembrane anchor protein</fullName>
    </recommendedName>
</protein>
<organism evidence="1 2">
    <name type="scientific">Stenotrophomonas bentonitica</name>
    <dbReference type="NCBI Taxonomy" id="1450134"/>
    <lineage>
        <taxon>Bacteria</taxon>
        <taxon>Pseudomonadati</taxon>
        <taxon>Pseudomonadota</taxon>
        <taxon>Gammaproteobacteria</taxon>
        <taxon>Lysobacterales</taxon>
        <taxon>Lysobacteraceae</taxon>
        <taxon>Stenotrophomonas</taxon>
    </lineage>
</organism>
<evidence type="ECO:0000313" key="2">
    <source>
        <dbReference type="Proteomes" id="UP001455088"/>
    </source>
</evidence>
<evidence type="ECO:0008006" key="3">
    <source>
        <dbReference type="Google" id="ProtNLM"/>
    </source>
</evidence>
<dbReference type="Proteomes" id="UP001455088">
    <property type="component" value="Unassembled WGS sequence"/>
</dbReference>
<accession>A0ABU9JQ80</accession>
<evidence type="ECO:0000313" key="1">
    <source>
        <dbReference type="EMBL" id="MEL3954940.1"/>
    </source>
</evidence>
<dbReference type="RefSeq" id="WP_101100257.1">
    <property type="nucleotide sequence ID" value="NZ_JBBYHY010000008.1"/>
</dbReference>
<sequence length="216" mass="22633">MSITTNQPLPTTARLLKSTALAVAVAGTLLVTAVLPAEYGIDPTGIGRMLGLSALADSESSPQSTPASIPVRTPAGSQDDVALLSQKASEAFGESKGQSLAPNAVSLADGELRQDAMTVTLAPGKGTEVKSHMAAGAGMLFRWNATGDLAVDMHGERPDVKGAWTSYSVEAAQREARGTFTAPFEGTHGWYWQNRSDKPVTVSIEIVGYQSDIYQP</sequence>
<comment type="caution">
    <text evidence="1">The sequence shown here is derived from an EMBL/GenBank/DDBJ whole genome shotgun (WGS) entry which is preliminary data.</text>
</comment>
<name>A0ABU9JQ80_9GAMM</name>
<dbReference type="EMBL" id="JBBYHY010000008">
    <property type="protein sequence ID" value="MEL3954940.1"/>
    <property type="molecule type" value="Genomic_DNA"/>
</dbReference>
<gene>
    <name evidence="1" type="ORF">AAE039_15380</name>
</gene>
<proteinExistence type="predicted"/>
<reference evidence="1 2" key="1">
    <citation type="submission" date="2024-04" db="EMBL/GenBank/DDBJ databases">
        <title>Bacterial endophytes with biocontrol capabilities against important plant pathogens.</title>
        <authorList>
            <person name="Alayande K.A."/>
        </authorList>
    </citation>
    <scope>NUCLEOTIDE SEQUENCE [LARGE SCALE GENOMIC DNA]</scope>
    <source>
        <strain evidence="1 2">KV22</strain>
    </source>
</reference>
<keyword evidence="2" id="KW-1185">Reference proteome</keyword>